<evidence type="ECO:0000313" key="3">
    <source>
        <dbReference type="Proteomes" id="UP001298681"/>
    </source>
</evidence>
<dbReference type="InterPro" id="IPR007492">
    <property type="entry name" value="LytTR_DNA-bd_dom"/>
</dbReference>
<dbReference type="PANTHER" id="PTHR37299">
    <property type="entry name" value="TRANSCRIPTIONAL REGULATOR-RELATED"/>
    <property type="match status" value="1"/>
</dbReference>
<keyword evidence="2" id="KW-0238">DNA-binding</keyword>
<keyword evidence="3" id="KW-1185">Reference proteome</keyword>
<comment type="caution">
    <text evidence="2">The sequence shown here is derived from an EMBL/GenBank/DDBJ whole genome shotgun (WGS) entry which is preliminary data.</text>
</comment>
<dbReference type="GO" id="GO:0003677">
    <property type="term" value="F:DNA binding"/>
    <property type="evidence" value="ECO:0007669"/>
    <property type="project" value="UniProtKB-KW"/>
</dbReference>
<dbReference type="Gene3D" id="2.40.50.1020">
    <property type="entry name" value="LytTr DNA-binding domain"/>
    <property type="match status" value="1"/>
</dbReference>
<sequence length="232" mass="27985">MNCLILCNQDDRELLIKKFINRNYNQTIHFTFIKILEDIFNIVRNRRFPVEFLLIQLIHDADFLQSLQKVRTQLPSTFLMLIFDDPQFYSFSFMLKAFQVFQHPIDLAFLNAEMERAVQEYMDQGMLHITRNRCESITIPIKEIVFVEVYDRHILIHTTKEIVRANGTLSHYLQDLQNYRFVQINKSEIVNVEHIKSIHKNEIRLDDTQVLWMSRYYMKSMDKKILHHSQNK</sequence>
<proteinExistence type="predicted"/>
<dbReference type="Proteomes" id="UP001298681">
    <property type="component" value="Unassembled WGS sequence"/>
</dbReference>
<evidence type="ECO:0000313" key="2">
    <source>
        <dbReference type="EMBL" id="MCG4611240.1"/>
    </source>
</evidence>
<reference evidence="2 3" key="1">
    <citation type="submission" date="2022-01" db="EMBL/GenBank/DDBJ databases">
        <title>Collection of gut derived symbiotic bacterial strains cultured from healthy donors.</title>
        <authorList>
            <person name="Lin H."/>
            <person name="Kohout C."/>
            <person name="Waligurski E."/>
            <person name="Pamer E.G."/>
        </authorList>
    </citation>
    <scope>NUCLEOTIDE SEQUENCE [LARGE SCALE GENOMIC DNA]</scope>
    <source>
        <strain evidence="2 3">DFI.7.58</strain>
    </source>
</reference>
<dbReference type="SMART" id="SM00850">
    <property type="entry name" value="LytTR"/>
    <property type="match status" value="1"/>
</dbReference>
<dbReference type="PANTHER" id="PTHR37299:SF4">
    <property type="entry name" value="TRANSCRIPTIONAL REGULATOR"/>
    <property type="match status" value="1"/>
</dbReference>
<dbReference type="EMBL" id="JAKNHQ010000013">
    <property type="protein sequence ID" value="MCG4611240.1"/>
    <property type="molecule type" value="Genomic_DNA"/>
</dbReference>
<protein>
    <submittedName>
        <fullName evidence="2">LytTR family transcriptional regulator DNA-binding domain-containing protein</fullName>
    </submittedName>
</protein>
<gene>
    <name evidence="2" type="ORF">L0P57_09905</name>
</gene>
<accession>A0ABS9MKB2</accession>
<feature type="domain" description="HTH LytTR-type" evidence="1">
    <location>
        <begin position="129"/>
        <end position="227"/>
    </location>
</feature>
<dbReference type="Pfam" id="PF04397">
    <property type="entry name" value="LytTR"/>
    <property type="match status" value="1"/>
</dbReference>
<evidence type="ECO:0000259" key="1">
    <source>
        <dbReference type="PROSITE" id="PS50930"/>
    </source>
</evidence>
<name>A0ABS9MKB2_9FIRM</name>
<dbReference type="InterPro" id="IPR046947">
    <property type="entry name" value="LytR-like"/>
</dbReference>
<dbReference type="RefSeq" id="WP_191441614.1">
    <property type="nucleotide sequence ID" value="NZ_JAKNHQ010000013.1"/>
</dbReference>
<organism evidence="2 3">
    <name type="scientific">Anaeromassilibacillus senegalensis</name>
    <dbReference type="NCBI Taxonomy" id="1673717"/>
    <lineage>
        <taxon>Bacteria</taxon>
        <taxon>Bacillati</taxon>
        <taxon>Bacillota</taxon>
        <taxon>Clostridia</taxon>
        <taxon>Eubacteriales</taxon>
        <taxon>Acutalibacteraceae</taxon>
        <taxon>Anaeromassilibacillus</taxon>
    </lineage>
</organism>
<dbReference type="PROSITE" id="PS50930">
    <property type="entry name" value="HTH_LYTTR"/>
    <property type="match status" value="1"/>
</dbReference>